<dbReference type="Pfam" id="PF03009">
    <property type="entry name" value="GDPD"/>
    <property type="match status" value="1"/>
</dbReference>
<dbReference type="GO" id="GO:0008081">
    <property type="term" value="F:phosphoric diester hydrolase activity"/>
    <property type="evidence" value="ECO:0007669"/>
    <property type="project" value="InterPro"/>
</dbReference>
<proteinExistence type="predicted"/>
<organism evidence="2 3">
    <name type="scientific">Yoonia maricola</name>
    <dbReference type="NCBI Taxonomy" id="420999"/>
    <lineage>
        <taxon>Bacteria</taxon>
        <taxon>Pseudomonadati</taxon>
        <taxon>Pseudomonadota</taxon>
        <taxon>Alphaproteobacteria</taxon>
        <taxon>Rhodobacterales</taxon>
        <taxon>Paracoccaceae</taxon>
        <taxon>Yoonia</taxon>
    </lineage>
</organism>
<dbReference type="InterPro" id="IPR017946">
    <property type="entry name" value="PLC-like_Pdiesterase_TIM-brl"/>
</dbReference>
<feature type="domain" description="GP-PDE" evidence="1">
    <location>
        <begin position="58"/>
        <end position="327"/>
    </location>
</feature>
<reference evidence="2 3" key="1">
    <citation type="submission" date="2017-11" db="EMBL/GenBank/DDBJ databases">
        <title>Genomic Encyclopedia of Archaeal and Bacterial Type Strains, Phase II (KMG-II): From Individual Species to Whole Genera.</title>
        <authorList>
            <person name="Goeker M."/>
        </authorList>
    </citation>
    <scope>NUCLEOTIDE SEQUENCE [LARGE SCALE GENOMIC DNA]</scope>
    <source>
        <strain evidence="2 3">DSM 29128</strain>
    </source>
</reference>
<dbReference type="PROSITE" id="PS51704">
    <property type="entry name" value="GP_PDE"/>
    <property type="match status" value="1"/>
</dbReference>
<sequence>MVYLNFMRGTLKRLSIAVLLVGAGLWFGNSSLFVSGLERHETRLIAHRGVNQVYTGSDRSNDACHASPVAPVKHSFIENTIPSMREAFRLGADVVEIDVHLTTDSVFVVFHDWTLDCRTDGTGVTNEKNLATLQSLDVGYWIDDGTEAYPLRGQAVGLMPTLDSVFEENMEGQFLINFKSRRRDEGAALAAILERSEVRDKVYGVYGGQRPTRIAIEATPDLRGFDRSSLEACLIRYLALGWSGYVPESCHNTIVLIPQNYARFLWGWPHRFTRRLKSVGTDVILAGANDGSGFSSGIDDADSFREVPEAFDGYIWTNRIELIGPLNSSRE</sequence>
<gene>
    <name evidence="2" type="ORF">BC777_1033</name>
</gene>
<evidence type="ECO:0000313" key="2">
    <source>
        <dbReference type="EMBL" id="PJI92188.1"/>
    </source>
</evidence>
<keyword evidence="3" id="KW-1185">Reference proteome</keyword>
<comment type="caution">
    <text evidence="2">The sequence shown here is derived from an EMBL/GenBank/DDBJ whole genome shotgun (WGS) entry which is preliminary data.</text>
</comment>
<accession>A0A2M8WMP0</accession>
<dbReference type="SUPFAM" id="SSF51695">
    <property type="entry name" value="PLC-like phosphodiesterases"/>
    <property type="match status" value="1"/>
</dbReference>
<dbReference type="InterPro" id="IPR030395">
    <property type="entry name" value="GP_PDE_dom"/>
</dbReference>
<dbReference type="EMBL" id="PGTY01000001">
    <property type="protein sequence ID" value="PJI92188.1"/>
    <property type="molecule type" value="Genomic_DNA"/>
</dbReference>
<dbReference type="PANTHER" id="PTHR43805">
    <property type="entry name" value="GLYCEROPHOSPHORYL DIESTER PHOSPHODIESTERASE"/>
    <property type="match status" value="1"/>
</dbReference>
<evidence type="ECO:0000313" key="3">
    <source>
        <dbReference type="Proteomes" id="UP000228531"/>
    </source>
</evidence>
<dbReference type="Gene3D" id="3.20.20.190">
    <property type="entry name" value="Phosphatidylinositol (PI) phosphodiesterase"/>
    <property type="match status" value="1"/>
</dbReference>
<name>A0A2M8WMP0_9RHOB</name>
<evidence type="ECO:0000259" key="1">
    <source>
        <dbReference type="PROSITE" id="PS51704"/>
    </source>
</evidence>
<dbReference type="PANTHER" id="PTHR43805:SF1">
    <property type="entry name" value="GP-PDE DOMAIN-CONTAINING PROTEIN"/>
    <property type="match status" value="1"/>
</dbReference>
<dbReference type="Proteomes" id="UP000228531">
    <property type="component" value="Unassembled WGS sequence"/>
</dbReference>
<dbReference type="GO" id="GO:0006629">
    <property type="term" value="P:lipid metabolic process"/>
    <property type="evidence" value="ECO:0007669"/>
    <property type="project" value="InterPro"/>
</dbReference>
<protein>
    <submittedName>
        <fullName evidence="2">Glycerophosphoryl diester phosphodiesterase</fullName>
    </submittedName>
</protein>
<dbReference type="AlphaFoldDB" id="A0A2M8WMP0"/>